<dbReference type="SUPFAM" id="SSF48498">
    <property type="entry name" value="Tetracyclin repressor-like, C-terminal domain"/>
    <property type="match status" value="1"/>
</dbReference>
<keyword evidence="4" id="KW-0175">Coiled coil</keyword>
<dbReference type="RefSeq" id="WP_045779413.1">
    <property type="nucleotide sequence ID" value="NZ_LAJX01000118.1"/>
</dbReference>
<dbReference type="InterPro" id="IPR009057">
    <property type="entry name" value="Homeodomain-like_sf"/>
</dbReference>
<dbReference type="EMBL" id="LAJX01000118">
    <property type="protein sequence ID" value="KJV06322.1"/>
    <property type="molecule type" value="Genomic_DNA"/>
</dbReference>
<keyword evidence="2" id="KW-0238">DNA-binding</keyword>
<dbReference type="InterPro" id="IPR050109">
    <property type="entry name" value="HTH-type_TetR-like_transc_reg"/>
</dbReference>
<protein>
    <submittedName>
        <fullName evidence="6">TetR family transcriptional regulator</fullName>
    </submittedName>
</protein>
<dbReference type="Gene3D" id="1.10.357.10">
    <property type="entry name" value="Tetracycline Repressor, domain 2"/>
    <property type="match status" value="1"/>
</dbReference>
<sequence>MEQELHTIKRTDETDDILLAALKLFAEQGYFNTSLTDIAKAAGLTTVSSIYQSFNNKQAIAIKLNDMIFDSLNVSIDDIRRRNQKASEQLRSFVNLLFKLTDEAPNIMRFLLVMQTSEFIPQQKPLLETPAFTKVVKIMQAGIRAGEIRNIDPLLATGFFLGVINNTLRMVLSGELEKNADAYQPQAWLAAWNLIAKKSTCF</sequence>
<keyword evidence="7" id="KW-1185">Reference proteome</keyword>
<dbReference type="PANTHER" id="PTHR30055:SF234">
    <property type="entry name" value="HTH-TYPE TRANSCRIPTIONAL REGULATOR BETI"/>
    <property type="match status" value="1"/>
</dbReference>
<evidence type="ECO:0000313" key="7">
    <source>
        <dbReference type="Proteomes" id="UP000033684"/>
    </source>
</evidence>
<gene>
    <name evidence="6" type="ORF">VZ94_12045</name>
</gene>
<keyword evidence="1" id="KW-0805">Transcription regulation</keyword>
<name>A0A0F3II28_9GAMM</name>
<evidence type="ECO:0000256" key="2">
    <source>
        <dbReference type="ARBA" id="ARBA00023125"/>
    </source>
</evidence>
<reference evidence="7" key="1">
    <citation type="submission" date="2015-03" db="EMBL/GenBank/DDBJ databases">
        <title>Draft genome sequence of a novel methanotroph (Sn10-6) isolated from flooded ricefield rhizosphere in India.</title>
        <authorList>
            <person name="Pandit P.S."/>
            <person name="Pore S.D."/>
            <person name="Arora P."/>
            <person name="Kapse N.G."/>
            <person name="Dhakephalkar P.K."/>
            <person name="Rahalkar M.C."/>
        </authorList>
    </citation>
    <scope>NUCLEOTIDE SEQUENCE [LARGE SCALE GENOMIC DNA]</scope>
    <source>
        <strain evidence="7">Sn10-6</strain>
    </source>
</reference>
<dbReference type="GO" id="GO:0000976">
    <property type="term" value="F:transcription cis-regulatory region binding"/>
    <property type="evidence" value="ECO:0007669"/>
    <property type="project" value="TreeGrafter"/>
</dbReference>
<reference evidence="6 7" key="2">
    <citation type="journal article" date="2016" name="Microb. Ecol.">
        <title>Genome Characteristics of a Novel Type I Methanotroph (Sn10-6) Isolated from a Flooded Indian Rice Field.</title>
        <authorList>
            <person name="Rahalkar M.C."/>
            <person name="Pandit P.S."/>
            <person name="Dhakephalkar P.K."/>
            <person name="Pore S."/>
            <person name="Arora P."/>
            <person name="Kapse N."/>
        </authorList>
    </citation>
    <scope>NUCLEOTIDE SEQUENCE [LARGE SCALE GENOMIC DNA]</scope>
    <source>
        <strain evidence="6 7">Sn10-6</strain>
    </source>
</reference>
<feature type="coiled-coil region" evidence="4">
    <location>
        <begin position="69"/>
        <end position="96"/>
    </location>
</feature>
<keyword evidence="3" id="KW-0804">Transcription</keyword>
<evidence type="ECO:0000256" key="4">
    <source>
        <dbReference type="SAM" id="Coils"/>
    </source>
</evidence>
<dbReference type="Pfam" id="PF00440">
    <property type="entry name" value="TetR_N"/>
    <property type="match status" value="1"/>
</dbReference>
<dbReference type="InterPro" id="IPR036271">
    <property type="entry name" value="Tet_transcr_reg_TetR-rel_C_sf"/>
</dbReference>
<evidence type="ECO:0000313" key="6">
    <source>
        <dbReference type="EMBL" id="KJV06322.1"/>
    </source>
</evidence>
<dbReference type="PATRIC" id="fig|1632867.3.peg.592"/>
<evidence type="ECO:0000259" key="5">
    <source>
        <dbReference type="Pfam" id="PF00440"/>
    </source>
</evidence>
<evidence type="ECO:0000256" key="1">
    <source>
        <dbReference type="ARBA" id="ARBA00023015"/>
    </source>
</evidence>
<dbReference type="GO" id="GO:0003700">
    <property type="term" value="F:DNA-binding transcription factor activity"/>
    <property type="evidence" value="ECO:0007669"/>
    <property type="project" value="TreeGrafter"/>
</dbReference>
<organism evidence="6 7">
    <name type="scientific">Methylocucumis oryzae</name>
    <dbReference type="NCBI Taxonomy" id="1632867"/>
    <lineage>
        <taxon>Bacteria</taxon>
        <taxon>Pseudomonadati</taxon>
        <taxon>Pseudomonadota</taxon>
        <taxon>Gammaproteobacteria</taxon>
        <taxon>Methylococcales</taxon>
        <taxon>Methylococcaceae</taxon>
        <taxon>Methylocucumis</taxon>
    </lineage>
</organism>
<accession>A0A0F3II28</accession>
<evidence type="ECO:0000256" key="3">
    <source>
        <dbReference type="ARBA" id="ARBA00023163"/>
    </source>
</evidence>
<dbReference type="SUPFAM" id="SSF46689">
    <property type="entry name" value="Homeodomain-like"/>
    <property type="match status" value="1"/>
</dbReference>
<dbReference type="OrthoDB" id="5816932at2"/>
<dbReference type="InterPro" id="IPR001647">
    <property type="entry name" value="HTH_TetR"/>
</dbReference>
<comment type="caution">
    <text evidence="6">The sequence shown here is derived from an EMBL/GenBank/DDBJ whole genome shotgun (WGS) entry which is preliminary data.</text>
</comment>
<dbReference type="Proteomes" id="UP000033684">
    <property type="component" value="Unassembled WGS sequence"/>
</dbReference>
<feature type="domain" description="HTH tetR-type" evidence="5">
    <location>
        <begin position="17"/>
        <end position="61"/>
    </location>
</feature>
<dbReference type="AlphaFoldDB" id="A0A0F3II28"/>
<dbReference type="PANTHER" id="PTHR30055">
    <property type="entry name" value="HTH-TYPE TRANSCRIPTIONAL REGULATOR RUTR"/>
    <property type="match status" value="1"/>
</dbReference>
<proteinExistence type="predicted"/>